<feature type="region of interest" description="Disordered" evidence="8">
    <location>
        <begin position="34"/>
        <end position="93"/>
    </location>
</feature>
<keyword evidence="3 7" id="KW-0863">Zinc-finger</keyword>
<feature type="region of interest" description="Disordered" evidence="8">
    <location>
        <begin position="667"/>
        <end position="723"/>
    </location>
</feature>
<comment type="caution">
    <text evidence="10">The sequence shown here is derived from an EMBL/GenBank/DDBJ whole genome shotgun (WGS) entry which is preliminary data.</text>
</comment>
<gene>
    <name evidence="10" type="ORF">SSX86_031493</name>
</gene>
<keyword evidence="6" id="KW-0233">DNA recombination</keyword>
<evidence type="ECO:0000256" key="4">
    <source>
        <dbReference type="ARBA" id="ARBA00022833"/>
    </source>
</evidence>
<evidence type="ECO:0000259" key="9">
    <source>
        <dbReference type="PROSITE" id="PS50966"/>
    </source>
</evidence>
<dbReference type="InterPro" id="IPR001207">
    <property type="entry name" value="Transposase_mutator"/>
</dbReference>
<keyword evidence="4" id="KW-0862">Zinc</keyword>
<evidence type="ECO:0000256" key="6">
    <source>
        <dbReference type="ARBA" id="ARBA00023172"/>
    </source>
</evidence>
<evidence type="ECO:0000313" key="10">
    <source>
        <dbReference type="EMBL" id="KAK9049537.1"/>
    </source>
</evidence>
<dbReference type="InterPro" id="IPR006564">
    <property type="entry name" value="Znf_PMZ"/>
</dbReference>
<evidence type="ECO:0000256" key="5">
    <source>
        <dbReference type="ARBA" id="ARBA00023125"/>
    </source>
</evidence>
<protein>
    <recommendedName>
        <fullName evidence="9">SWIM-type domain-containing protein</fullName>
    </recommendedName>
</protein>
<dbReference type="PANTHER" id="PTHR31973:SF190">
    <property type="entry name" value="MULE TRANSPOSASE DOMAIN-CONTAINING PROTEIN"/>
    <property type="match status" value="1"/>
</dbReference>
<name>A0AAP0C9S0_9ASTR</name>
<feature type="domain" description="SWIM-type" evidence="9">
    <location>
        <begin position="583"/>
        <end position="615"/>
    </location>
</feature>
<sequence length="723" mass="82680">MLDWHHNNEEMNASVVDLGIDEEQVDVNVDVNLNVDGENSLDGSNEDECENDDEGEDSLDDRNDDDGEKHDDDEDSDFVPDESNQVNDDEADMRDYILLTENNDGEEMEVEMDEPMLDNDNFDNDEIRDSDCPFYIGQVFGTKIELKLMVKEHAVNTKRDIRVVKDDDDRVRAICKDPDLHKCPWVLLLSFHKASGSWIIRTWVNEHSCLQSRKIYSCTTTFLSKKLGEQIQENPKIPVRAVQEQFQTRFDQKISMMKAFRAKTIAMEQLHGDFSSQYGKLRDYVDELIRSNPGTTVKLEVEAATDPTSPVRKFKRIYVCLGSLKQGYTAIGRELLGLDGAFLKGPFPGQLLTAVGLDPNNGIYPLAYAIVEAETMLSWSWFLQCLADDLDLGIKSNYTFISDRQKGIIPALQKVFPCAEHRFCLRHILENMKQQYKGKIYKDTLWKLAKDTTVVHFQKDMDALKEVNSEAHLWLSKIPPQHWSRSHFFSAISDVLLNNMCEVLNSKLLDGRDKPIITMLEFVREYLTRRIVNVLRVIDKSKGLLTPYATKLMESIKRDANRYTAKWNGGDHYQVSSAQGSQYVVNMGTRTCACRSWEITGLPCRHAVAAIRCMSQFGEEHGSPESYADHVYRMERWKQVYSHKVYPINRMSEWSKSQVPTVIVPPAYHKPIDRPKNARKRSRVELEEGTKAGGSKAGKTMTCGKCKKKGHNRRSCKGQEQPG</sequence>
<dbReference type="Proteomes" id="UP001408789">
    <property type="component" value="Unassembled WGS sequence"/>
</dbReference>
<keyword evidence="2" id="KW-0479">Metal-binding</keyword>
<dbReference type="PROSITE" id="PS01007">
    <property type="entry name" value="TRANSPOSASE_MUTATOR"/>
    <property type="match status" value="1"/>
</dbReference>
<accession>A0AAP0C9S0</accession>
<keyword evidence="5" id="KW-0238">DNA-binding</keyword>
<evidence type="ECO:0000313" key="11">
    <source>
        <dbReference type="Proteomes" id="UP001408789"/>
    </source>
</evidence>
<dbReference type="Pfam" id="PF10551">
    <property type="entry name" value="MULE"/>
    <property type="match status" value="1"/>
</dbReference>
<dbReference type="EMBL" id="JBCNJP010006260">
    <property type="protein sequence ID" value="KAK9049537.1"/>
    <property type="molecule type" value="Genomic_DNA"/>
</dbReference>
<evidence type="ECO:0000256" key="2">
    <source>
        <dbReference type="ARBA" id="ARBA00022723"/>
    </source>
</evidence>
<dbReference type="InterPro" id="IPR018289">
    <property type="entry name" value="MULE_transposase_dom"/>
</dbReference>
<dbReference type="PANTHER" id="PTHR31973">
    <property type="entry name" value="POLYPROTEIN, PUTATIVE-RELATED"/>
    <property type="match status" value="1"/>
</dbReference>
<reference evidence="10 11" key="1">
    <citation type="submission" date="2024-04" db="EMBL/GenBank/DDBJ databases">
        <title>The reference genome of an endangered Asteraceae, Deinandra increscens subsp. villosa, native to the Central Coast of California.</title>
        <authorList>
            <person name="Guilliams M."/>
            <person name="Hasenstab-Lehman K."/>
            <person name="Meyer R."/>
            <person name="Mcevoy S."/>
        </authorList>
    </citation>
    <scope>NUCLEOTIDE SEQUENCE [LARGE SCALE GENOMIC DNA]</scope>
    <source>
        <tissue evidence="10">Leaf</tissue>
    </source>
</reference>
<dbReference type="PROSITE" id="PS50966">
    <property type="entry name" value="ZF_SWIM"/>
    <property type="match status" value="1"/>
</dbReference>
<evidence type="ECO:0000256" key="7">
    <source>
        <dbReference type="PROSITE-ProRule" id="PRU00325"/>
    </source>
</evidence>
<dbReference type="Pfam" id="PF04434">
    <property type="entry name" value="SWIM"/>
    <property type="match status" value="1"/>
</dbReference>
<dbReference type="InterPro" id="IPR007527">
    <property type="entry name" value="Znf_SWIM"/>
</dbReference>
<evidence type="ECO:0000256" key="3">
    <source>
        <dbReference type="ARBA" id="ARBA00022771"/>
    </source>
</evidence>
<keyword evidence="1" id="KW-0815">Transposition</keyword>
<keyword evidence="11" id="KW-1185">Reference proteome</keyword>
<dbReference type="SMART" id="SM00575">
    <property type="entry name" value="ZnF_PMZ"/>
    <property type="match status" value="1"/>
</dbReference>
<dbReference type="GO" id="GO:0006313">
    <property type="term" value="P:DNA transposition"/>
    <property type="evidence" value="ECO:0007669"/>
    <property type="project" value="InterPro"/>
</dbReference>
<evidence type="ECO:0000256" key="1">
    <source>
        <dbReference type="ARBA" id="ARBA00022578"/>
    </source>
</evidence>
<evidence type="ECO:0000256" key="8">
    <source>
        <dbReference type="SAM" id="MobiDB-lite"/>
    </source>
</evidence>
<feature type="compositionally biased region" description="Acidic residues" evidence="8">
    <location>
        <begin position="44"/>
        <end position="80"/>
    </location>
</feature>
<dbReference type="GO" id="GO:0004803">
    <property type="term" value="F:transposase activity"/>
    <property type="evidence" value="ECO:0007669"/>
    <property type="project" value="InterPro"/>
</dbReference>
<feature type="compositionally biased region" description="Basic residues" evidence="8">
    <location>
        <begin position="705"/>
        <end position="716"/>
    </location>
</feature>
<proteinExistence type="predicted"/>
<dbReference type="GO" id="GO:0003677">
    <property type="term" value="F:DNA binding"/>
    <property type="evidence" value="ECO:0007669"/>
    <property type="project" value="UniProtKB-KW"/>
</dbReference>
<dbReference type="AlphaFoldDB" id="A0AAP0C9S0"/>
<dbReference type="GO" id="GO:0008270">
    <property type="term" value="F:zinc ion binding"/>
    <property type="evidence" value="ECO:0007669"/>
    <property type="project" value="UniProtKB-KW"/>
</dbReference>
<organism evidence="10 11">
    <name type="scientific">Deinandra increscens subsp. villosa</name>
    <dbReference type="NCBI Taxonomy" id="3103831"/>
    <lineage>
        <taxon>Eukaryota</taxon>
        <taxon>Viridiplantae</taxon>
        <taxon>Streptophyta</taxon>
        <taxon>Embryophyta</taxon>
        <taxon>Tracheophyta</taxon>
        <taxon>Spermatophyta</taxon>
        <taxon>Magnoliopsida</taxon>
        <taxon>eudicotyledons</taxon>
        <taxon>Gunneridae</taxon>
        <taxon>Pentapetalae</taxon>
        <taxon>asterids</taxon>
        <taxon>campanulids</taxon>
        <taxon>Asterales</taxon>
        <taxon>Asteraceae</taxon>
        <taxon>Asteroideae</taxon>
        <taxon>Heliantheae alliance</taxon>
        <taxon>Madieae</taxon>
        <taxon>Madiinae</taxon>
        <taxon>Deinandra</taxon>
    </lineage>
</organism>